<protein>
    <recommendedName>
        <fullName evidence="1">DUF7768 domain-containing protein</fullName>
    </recommendedName>
</protein>
<proteinExistence type="predicted"/>
<reference evidence="2 3" key="1">
    <citation type="journal article" date="1997" name="Nature">
        <title>The complete genome sequence of the hyperthermophilic, sulphate-reducing archaeon Archaeoglobus fulgidus.</title>
        <authorList>
            <person name="Klenk H.P."/>
            <person name="Clayton R.A."/>
            <person name="Tomb J."/>
            <person name="White O."/>
            <person name="Nelson K.E."/>
            <person name="Ketchum K.A."/>
            <person name="Dodson R.J."/>
            <person name="Gwinn M."/>
            <person name="Hickey E.K."/>
            <person name="Peterson J.D."/>
            <person name="Richardson D.L."/>
            <person name="Kerlavage A.R."/>
            <person name="Graham D.E."/>
            <person name="Kyrpides N.C."/>
            <person name="Fleischmann R.D."/>
            <person name="Quackenbush J."/>
            <person name="Lee N.H."/>
            <person name="Sutton G.G."/>
            <person name="Gill S."/>
            <person name="Kirkness E.F."/>
            <person name="Dougherty B.A."/>
            <person name="McKenney K."/>
            <person name="Adams M.D."/>
            <person name="Loftus B."/>
            <person name="Peterson S."/>
            <person name="Reich C.I."/>
            <person name="McNeil L.K."/>
            <person name="Badger J.H."/>
            <person name="Glodek A."/>
            <person name="Zhou L."/>
            <person name="Overbeek R."/>
            <person name="Gocayne J.D."/>
            <person name="Weidman J.F."/>
            <person name="McDonald L."/>
            <person name="Utterback T."/>
            <person name="Cotton M.D."/>
            <person name="Spriggs T."/>
            <person name="Artiach P."/>
            <person name="Kaine B.P."/>
            <person name="Sykes S.M."/>
            <person name="Sadow P.W."/>
            <person name="D'Andrea K.P."/>
            <person name="Bowman C."/>
            <person name="Fujii C."/>
            <person name="Garland S.A."/>
            <person name="Mason T.M."/>
            <person name="Olsen G.J."/>
            <person name="Fraser C.M."/>
            <person name="Smith H.O."/>
            <person name="Woese C.R."/>
            <person name="Venter J.C."/>
        </authorList>
    </citation>
    <scope>NUCLEOTIDE SEQUENCE [LARGE SCALE GENOMIC DNA]</scope>
    <source>
        <strain evidence="3">ATCC 49558 / DSM 4304 / JCM 9628 / NBRC 100126 / VC-16</strain>
    </source>
</reference>
<dbReference type="DNASU" id="1485583"/>
<gene>
    <name evidence="2" type="ordered locus">AF_2353</name>
</gene>
<dbReference type="PIR" id="A69544">
    <property type="entry name" value="A69544"/>
</dbReference>
<organism evidence="2 3">
    <name type="scientific">Archaeoglobus fulgidus (strain ATCC 49558 / DSM 4304 / JCM 9628 / NBRC 100126 / VC-16)</name>
    <dbReference type="NCBI Taxonomy" id="224325"/>
    <lineage>
        <taxon>Archaea</taxon>
        <taxon>Methanobacteriati</taxon>
        <taxon>Methanobacteriota</taxon>
        <taxon>Archaeoglobi</taxon>
        <taxon>Archaeoglobales</taxon>
        <taxon>Archaeoglobaceae</taxon>
        <taxon>Archaeoglobus</taxon>
    </lineage>
</organism>
<dbReference type="AlphaFoldDB" id="O30317"/>
<accession>O30317</accession>
<name>O30317_ARCFU</name>
<dbReference type="Gene3D" id="3.40.50.10400">
    <property type="entry name" value="Hypothetical protein PA1492"/>
    <property type="match status" value="1"/>
</dbReference>
<keyword evidence="3" id="KW-1185">Reference proteome</keyword>
<dbReference type="HOGENOM" id="CLU_128088_0_0_2"/>
<sequence length="101" mass="12123">MRIVFVCSPFQGKAENIEKAKEYCRFVLEKGCIPLAPHIYFSQFMDDNNPEERRKALEMNKRLMEFCDELWIFGEEITEGMKEEIEHFRKIMGESRIRKIV</sequence>
<feature type="domain" description="DUF7768" evidence="1">
    <location>
        <begin position="3"/>
        <end position="90"/>
    </location>
</feature>
<dbReference type="GeneID" id="1485583"/>
<dbReference type="Pfam" id="PF24963">
    <property type="entry name" value="DUF7768"/>
    <property type="match status" value="1"/>
</dbReference>
<evidence type="ECO:0000313" key="3">
    <source>
        <dbReference type="Proteomes" id="UP000002199"/>
    </source>
</evidence>
<evidence type="ECO:0000313" key="2">
    <source>
        <dbReference type="EMBL" id="AAB91318.1"/>
    </source>
</evidence>
<dbReference type="EnsemblBacteria" id="AAB91318">
    <property type="protein sequence ID" value="AAB91318"/>
    <property type="gene ID" value="AF_2353"/>
</dbReference>
<dbReference type="SMR" id="O30317"/>
<dbReference type="PaxDb" id="224325-AF_2353"/>
<evidence type="ECO:0000259" key="1">
    <source>
        <dbReference type="Pfam" id="PF24963"/>
    </source>
</evidence>
<dbReference type="InterPro" id="IPR056670">
    <property type="entry name" value="DUF7768"/>
</dbReference>
<dbReference type="KEGG" id="afu:AF_2353"/>
<dbReference type="EMBL" id="AE000782">
    <property type="protein sequence ID" value="AAB91318.1"/>
    <property type="molecule type" value="Genomic_DNA"/>
</dbReference>
<dbReference type="Proteomes" id="UP000002199">
    <property type="component" value="Chromosome"/>
</dbReference>
<dbReference type="eggNOG" id="arCOG12220">
    <property type="taxonomic scope" value="Archaea"/>
</dbReference>
<dbReference type="RefSeq" id="WP_010879839.1">
    <property type="nucleotide sequence ID" value="NC_000917.1"/>
</dbReference>